<comment type="caution">
    <text evidence="1">The sequence shown here is derived from an EMBL/GenBank/DDBJ whole genome shotgun (WGS) entry which is preliminary data.</text>
</comment>
<name>A0A7J8LHD2_9ROSI</name>
<gene>
    <name evidence="1" type="ORF">Golob_022716</name>
</gene>
<organism evidence="1 2">
    <name type="scientific">Gossypium lobatum</name>
    <dbReference type="NCBI Taxonomy" id="34289"/>
    <lineage>
        <taxon>Eukaryota</taxon>
        <taxon>Viridiplantae</taxon>
        <taxon>Streptophyta</taxon>
        <taxon>Embryophyta</taxon>
        <taxon>Tracheophyta</taxon>
        <taxon>Spermatophyta</taxon>
        <taxon>Magnoliopsida</taxon>
        <taxon>eudicotyledons</taxon>
        <taxon>Gunneridae</taxon>
        <taxon>Pentapetalae</taxon>
        <taxon>rosids</taxon>
        <taxon>malvids</taxon>
        <taxon>Malvales</taxon>
        <taxon>Malvaceae</taxon>
        <taxon>Malvoideae</taxon>
        <taxon>Gossypium</taxon>
    </lineage>
</organism>
<proteinExistence type="predicted"/>
<sequence length="32" mass="3742">MPFLLFRKLQKHTLWVSLKTPTCVRSTPSVLL</sequence>
<reference evidence="1 2" key="1">
    <citation type="journal article" date="2019" name="Genome Biol. Evol.">
        <title>Insights into the evolution of the New World diploid cottons (Gossypium, subgenus Houzingenia) based on genome sequencing.</title>
        <authorList>
            <person name="Grover C.E."/>
            <person name="Arick M.A. 2nd"/>
            <person name="Thrash A."/>
            <person name="Conover J.L."/>
            <person name="Sanders W.S."/>
            <person name="Peterson D.G."/>
            <person name="Frelichowski J.E."/>
            <person name="Scheffler J.A."/>
            <person name="Scheffler B.E."/>
            <person name="Wendel J.F."/>
        </authorList>
    </citation>
    <scope>NUCLEOTIDE SEQUENCE [LARGE SCALE GENOMIC DNA]</scope>
    <source>
        <strain evidence="1">157</strain>
        <tissue evidence="1">Leaf</tissue>
    </source>
</reference>
<keyword evidence="2" id="KW-1185">Reference proteome</keyword>
<dbReference type="EMBL" id="JABEZX010000003">
    <property type="protein sequence ID" value="MBA0551855.1"/>
    <property type="molecule type" value="Genomic_DNA"/>
</dbReference>
<evidence type="ECO:0000313" key="2">
    <source>
        <dbReference type="Proteomes" id="UP000593572"/>
    </source>
</evidence>
<evidence type="ECO:0000313" key="1">
    <source>
        <dbReference type="EMBL" id="MBA0551855.1"/>
    </source>
</evidence>
<protein>
    <submittedName>
        <fullName evidence="1">Uncharacterized protein</fullName>
    </submittedName>
</protein>
<accession>A0A7J8LHD2</accession>
<dbReference type="Proteomes" id="UP000593572">
    <property type="component" value="Unassembled WGS sequence"/>
</dbReference>
<dbReference type="AlphaFoldDB" id="A0A7J8LHD2"/>